<keyword evidence="3" id="KW-1185">Reference proteome</keyword>
<feature type="non-terminal residue" evidence="2">
    <location>
        <position position="79"/>
    </location>
</feature>
<proteinExistence type="predicted"/>
<gene>
    <name evidence="2" type="ORF">BpHYR1_043600</name>
</gene>
<reference evidence="2 3" key="1">
    <citation type="journal article" date="2018" name="Sci. Rep.">
        <title>Genomic signatures of local adaptation to the degree of environmental predictability in rotifers.</title>
        <authorList>
            <person name="Franch-Gras L."/>
            <person name="Hahn C."/>
            <person name="Garcia-Roger E.M."/>
            <person name="Carmona M.J."/>
            <person name="Serra M."/>
            <person name="Gomez A."/>
        </authorList>
    </citation>
    <scope>NUCLEOTIDE SEQUENCE [LARGE SCALE GENOMIC DNA]</scope>
    <source>
        <strain evidence="2">HYR1</strain>
    </source>
</reference>
<accession>A0A3M7T8K2</accession>
<name>A0A3M7T8K2_BRAPC</name>
<dbReference type="Proteomes" id="UP000276133">
    <property type="component" value="Unassembled WGS sequence"/>
</dbReference>
<dbReference type="AlphaFoldDB" id="A0A3M7T8K2"/>
<evidence type="ECO:0000313" key="2">
    <source>
        <dbReference type="EMBL" id="RNA44150.1"/>
    </source>
</evidence>
<keyword evidence="1" id="KW-0812">Transmembrane</keyword>
<evidence type="ECO:0000256" key="1">
    <source>
        <dbReference type="SAM" id="Phobius"/>
    </source>
</evidence>
<organism evidence="2 3">
    <name type="scientific">Brachionus plicatilis</name>
    <name type="common">Marine rotifer</name>
    <name type="synonym">Brachionus muelleri</name>
    <dbReference type="NCBI Taxonomy" id="10195"/>
    <lineage>
        <taxon>Eukaryota</taxon>
        <taxon>Metazoa</taxon>
        <taxon>Spiralia</taxon>
        <taxon>Gnathifera</taxon>
        <taxon>Rotifera</taxon>
        <taxon>Eurotatoria</taxon>
        <taxon>Monogononta</taxon>
        <taxon>Pseudotrocha</taxon>
        <taxon>Ploima</taxon>
        <taxon>Brachionidae</taxon>
        <taxon>Brachionus</taxon>
    </lineage>
</organism>
<protein>
    <submittedName>
        <fullName evidence="2">Uncharacterized protein</fullName>
    </submittedName>
</protein>
<dbReference type="EMBL" id="REGN01000146">
    <property type="protein sequence ID" value="RNA44150.1"/>
    <property type="molecule type" value="Genomic_DNA"/>
</dbReference>
<sequence length="79" mass="8414">MPSIKLAGGSTWVSGGFDRFISLGFVASAPFGFRFLGGFVRSRGGCSRAHTTHTKGPLGRCLSGGVQHSLWKPRSHLSH</sequence>
<comment type="caution">
    <text evidence="2">The sequence shown here is derived from an EMBL/GenBank/DDBJ whole genome shotgun (WGS) entry which is preliminary data.</text>
</comment>
<keyword evidence="1" id="KW-0472">Membrane</keyword>
<feature type="transmembrane region" description="Helical" evidence="1">
    <location>
        <begin position="20"/>
        <end position="40"/>
    </location>
</feature>
<evidence type="ECO:0000313" key="3">
    <source>
        <dbReference type="Proteomes" id="UP000276133"/>
    </source>
</evidence>
<keyword evidence="1" id="KW-1133">Transmembrane helix</keyword>